<evidence type="ECO:0000313" key="1">
    <source>
        <dbReference type="EMBL" id="TWO31497.1"/>
    </source>
</evidence>
<comment type="caution">
    <text evidence="1">The sequence shown here is derived from an EMBL/GenBank/DDBJ whole genome shotgun (WGS) entry which is preliminary data.</text>
</comment>
<proteinExistence type="predicted"/>
<name>A0A562YBQ8_9FLAO</name>
<dbReference type="Proteomes" id="UP000295814">
    <property type="component" value="Unassembled WGS sequence"/>
</dbReference>
<dbReference type="RefSeq" id="WP_133357335.1">
    <property type="nucleotide sequence ID" value="NZ_SMZJ02000011.1"/>
</dbReference>
<dbReference type="OrthoDB" id="1449950at2"/>
<dbReference type="AlphaFoldDB" id="A0A562YBQ8"/>
<keyword evidence="2" id="KW-1185">Reference proteome</keyword>
<evidence type="ECO:0000313" key="2">
    <source>
        <dbReference type="Proteomes" id="UP000295814"/>
    </source>
</evidence>
<reference evidence="1 2" key="1">
    <citation type="submission" date="2019-03" db="EMBL/GenBank/DDBJ databases">
        <authorList>
            <person name="Zhong Y.L."/>
        </authorList>
    </citation>
    <scope>NUCLEOTIDE SEQUENCE [LARGE SCALE GENOMIC DNA]</scope>
    <source>
        <strain evidence="1 2">W255</strain>
    </source>
</reference>
<dbReference type="EMBL" id="SMZJ02000011">
    <property type="protein sequence ID" value="TWO31497.1"/>
    <property type="molecule type" value="Genomic_DNA"/>
</dbReference>
<accession>A0A562YBQ8</accession>
<protein>
    <submittedName>
        <fullName evidence="1">Uncharacterized protein</fullName>
    </submittedName>
</protein>
<sequence length="71" mass="8280">MERNEILREILSDPAIIEKYGLKESHIKELKANPPYHQKITEVLSVIINENDNHLNSSMIYKKIKKVHNIG</sequence>
<organism evidence="1 2">
    <name type="scientific">Seonamhaeicola sediminis</name>
    <dbReference type="NCBI Taxonomy" id="2528206"/>
    <lineage>
        <taxon>Bacteria</taxon>
        <taxon>Pseudomonadati</taxon>
        <taxon>Bacteroidota</taxon>
        <taxon>Flavobacteriia</taxon>
        <taxon>Flavobacteriales</taxon>
        <taxon>Flavobacteriaceae</taxon>
    </lineage>
</organism>
<reference evidence="1 2" key="2">
    <citation type="submission" date="2019-07" db="EMBL/GenBank/DDBJ databases">
        <title>Seonamhaeicola sp. W255 draft genome.</title>
        <authorList>
            <person name="Zhang X.-Y."/>
            <person name="Zhang R."/>
            <person name="Zhong Y.-L."/>
            <person name="Du Z.-J."/>
        </authorList>
    </citation>
    <scope>NUCLEOTIDE SEQUENCE [LARGE SCALE GENOMIC DNA]</scope>
    <source>
        <strain evidence="1 2">W255</strain>
    </source>
</reference>
<gene>
    <name evidence="1" type="ORF">E1J38_013310</name>
</gene>